<dbReference type="RefSeq" id="WP_138209117.1">
    <property type="nucleotide sequence ID" value="NZ_CBCRUQ010000023.1"/>
</dbReference>
<dbReference type="GO" id="GO:0010181">
    <property type="term" value="F:FMN binding"/>
    <property type="evidence" value="ECO:0007669"/>
    <property type="project" value="InterPro"/>
</dbReference>
<dbReference type="PROSITE" id="PS50903">
    <property type="entry name" value="RUBREDOXIN_LIKE"/>
    <property type="match status" value="1"/>
</dbReference>
<dbReference type="PANTHER" id="PTHR32145:SF11">
    <property type="entry name" value="DIFLAVIN FLAVOPROTEIN A 2-RELATED"/>
    <property type="match status" value="1"/>
</dbReference>
<evidence type="ECO:0000259" key="10">
    <source>
        <dbReference type="PROSITE" id="PS50902"/>
    </source>
</evidence>
<dbReference type="Pfam" id="PF18267">
    <property type="entry name" value="Rubredoxin_C"/>
    <property type="match status" value="1"/>
</dbReference>
<dbReference type="Gene3D" id="2.20.28.10">
    <property type="match status" value="1"/>
</dbReference>
<evidence type="ECO:0000256" key="4">
    <source>
        <dbReference type="ARBA" id="ARBA00007121"/>
    </source>
</evidence>
<dbReference type="CDD" id="cd00729">
    <property type="entry name" value="rubredoxin_SM"/>
    <property type="match status" value="1"/>
</dbReference>
<dbReference type="InterPro" id="IPR024934">
    <property type="entry name" value="Rubredoxin-like_dom"/>
</dbReference>
<proteinExistence type="inferred from homology"/>
<dbReference type="InterPro" id="IPR036866">
    <property type="entry name" value="RibonucZ/Hydroxyglut_hydro"/>
</dbReference>
<name>A0A4U9QWH2_HATHI</name>
<sequence length="851" mass="95848">MKAYEIKKDVYWCGALDPNLRIFDIIMYTPFGTTYNSYVIKGKNKTAIVETVKEKFFDEYLERLKSINVNLEDVDYIILNHTEPDHAGSLDKLLKLSPKAKVVASQTALRFLKDITNMEFDYIEAKEGETLDLGEKTLEFISAPFLHWPDSMYTYLKEDNVLFTCDSFGCHYCNEDIFDDYNANERDYREALKYYFDNIMGPFKPYMLKAIDKIKELKIYAICNGHGPVLRKNLWDIVNQYKIWSLEEGSAEFENTVSICYVSAYGYTEMMTNAISKGIESVGDIKVNSYDLSKDDFSDVLSKINISNGILLGTPTINGDALKPLWDILINLNPIVHGGKIAGSYGSFGWSGEGPSNLTERLKQLRMDVVDPLKINFKPSEEDLKVAFNYGEAFGNKLKAKFAKDSNTSIRRKKLWKCLICGEIFEGDTPPEICSACGVGEEYFVEITEEVINYSQDNNDKICILGNGASGYYAAESIRKRNKTCNITIFSEEEEVAYYRPALSELLGDDKVNNNFYLSSKEWYNENNIDLRLGVKVEKVNTIYKKLILKDGVEVSYDRLILANGSRNFMPLIKGIDKNGVFTLRDLKDLENIKSYIGKCNKAVVVGGGLLGLEAAWAMKKSGKDVTIIEFADHILNKQLDKEGAQILNKKLEEAGVKALTGSQVVEILEEDKISYVKLNTGEEIEADMVLFSIGIRSNIELFKGTDISLNRGVIVNNKMETSAREVYACGDVAELNERVYGNWPASIEMAKIAGANVCGDERQFIDYVDVISFNAMNTTLISCGTIPEESSSVITINNKEKGIYKKFFFKDDVLVSGILIGDTSDSIKLINGVKKEEDFNSFAKKLSFNI</sequence>
<dbReference type="EMBL" id="LR590481">
    <property type="protein sequence ID" value="VTQ83164.1"/>
    <property type="molecule type" value="Genomic_DNA"/>
</dbReference>
<dbReference type="SUPFAM" id="SSF57802">
    <property type="entry name" value="Rubredoxin-like"/>
    <property type="match status" value="1"/>
</dbReference>
<evidence type="ECO:0000313" key="12">
    <source>
        <dbReference type="EMBL" id="VTQ83164.1"/>
    </source>
</evidence>
<dbReference type="InterPro" id="IPR008254">
    <property type="entry name" value="Flavodoxin/NO_synth"/>
</dbReference>
<reference evidence="12 13" key="1">
    <citation type="submission" date="2019-05" db="EMBL/GenBank/DDBJ databases">
        <authorList>
            <consortium name="Pathogen Informatics"/>
        </authorList>
    </citation>
    <scope>NUCLEOTIDE SEQUENCE [LARGE SCALE GENOMIC DNA]</scope>
    <source>
        <strain evidence="12 13">NCTC503</strain>
    </source>
</reference>
<comment type="cofactor">
    <cofactor evidence="2">
        <name>Fe(3+)</name>
        <dbReference type="ChEBI" id="CHEBI:29034"/>
    </cofactor>
</comment>
<evidence type="ECO:0000256" key="1">
    <source>
        <dbReference type="ARBA" id="ARBA00001962"/>
    </source>
</evidence>
<evidence type="ECO:0000256" key="3">
    <source>
        <dbReference type="ARBA" id="ARBA00001974"/>
    </source>
</evidence>
<dbReference type="SUPFAM" id="SSF52218">
    <property type="entry name" value="Flavoproteins"/>
    <property type="match status" value="1"/>
</dbReference>
<dbReference type="PRINTS" id="PR00411">
    <property type="entry name" value="PNDRDTASEI"/>
</dbReference>
<protein>
    <submittedName>
        <fullName evidence="12">Putative flavoprotein</fullName>
        <ecNumber evidence="12">1.6.3.-</ecNumber>
    </submittedName>
</protein>
<comment type="cofactor">
    <cofactor evidence="3">
        <name>FAD</name>
        <dbReference type="ChEBI" id="CHEBI:57692"/>
    </cofactor>
</comment>
<accession>A0A4U9QWH2</accession>
<dbReference type="GO" id="GO:0005506">
    <property type="term" value="F:iron ion binding"/>
    <property type="evidence" value="ECO:0007669"/>
    <property type="project" value="InterPro"/>
</dbReference>
<keyword evidence="13" id="KW-1185">Reference proteome</keyword>
<evidence type="ECO:0000256" key="8">
    <source>
        <dbReference type="ARBA" id="ARBA00022982"/>
    </source>
</evidence>
<dbReference type="Pfam" id="PF00258">
    <property type="entry name" value="Flavodoxin_1"/>
    <property type="match status" value="1"/>
</dbReference>
<dbReference type="SUPFAM" id="SSF51905">
    <property type="entry name" value="FAD/NAD(P)-binding domain"/>
    <property type="match status" value="2"/>
</dbReference>
<comment type="cofactor">
    <cofactor evidence="1">
        <name>Fe cation</name>
        <dbReference type="ChEBI" id="CHEBI:24875"/>
    </cofactor>
</comment>
<evidence type="ECO:0000256" key="2">
    <source>
        <dbReference type="ARBA" id="ARBA00001965"/>
    </source>
</evidence>
<dbReference type="Gene3D" id="3.40.50.360">
    <property type="match status" value="1"/>
</dbReference>
<dbReference type="OrthoDB" id="9807946at2"/>
<dbReference type="Gene3D" id="3.60.15.10">
    <property type="entry name" value="Ribonuclease Z/Hydroxyacylglutathione hydrolase-like"/>
    <property type="match status" value="1"/>
</dbReference>
<feature type="domain" description="Flavodoxin-like" evidence="10">
    <location>
        <begin position="257"/>
        <end position="395"/>
    </location>
</feature>
<dbReference type="SMART" id="SM00849">
    <property type="entry name" value="Lactamase_B"/>
    <property type="match status" value="1"/>
</dbReference>
<dbReference type="InterPro" id="IPR036188">
    <property type="entry name" value="FAD/NAD-bd_sf"/>
</dbReference>
<dbReference type="Pfam" id="PF21349">
    <property type="entry name" value="RUBY_RBDX"/>
    <property type="match status" value="1"/>
</dbReference>
<dbReference type="InterPro" id="IPR045761">
    <property type="entry name" value="ODP_dom"/>
</dbReference>
<dbReference type="InterPro" id="IPR023753">
    <property type="entry name" value="FAD/NAD-binding_dom"/>
</dbReference>
<gene>
    <name evidence="12" type="primary">fprA1_1</name>
    <name evidence="12" type="ORF">NCTC503_00298</name>
</gene>
<dbReference type="PRINTS" id="PR00368">
    <property type="entry name" value="FADPNR"/>
</dbReference>
<evidence type="ECO:0000256" key="5">
    <source>
        <dbReference type="ARBA" id="ARBA00022448"/>
    </source>
</evidence>
<dbReference type="InterPro" id="IPR051285">
    <property type="entry name" value="NADH_oxidoreductase_modular"/>
</dbReference>
<keyword evidence="12" id="KW-0560">Oxidoreductase</keyword>
<dbReference type="InterPro" id="IPR048574">
    <property type="entry name" value="RUBY_RBDX"/>
</dbReference>
<dbReference type="Gene3D" id="3.50.50.60">
    <property type="entry name" value="FAD/NAD(P)-binding domain"/>
    <property type="match status" value="2"/>
</dbReference>
<dbReference type="InterPro" id="IPR016156">
    <property type="entry name" value="FAD/NAD-linked_Rdtase_dimer_sf"/>
</dbReference>
<dbReference type="PROSITE" id="PS50902">
    <property type="entry name" value="FLAVODOXIN_LIKE"/>
    <property type="match status" value="1"/>
</dbReference>
<evidence type="ECO:0000256" key="7">
    <source>
        <dbReference type="ARBA" id="ARBA00022827"/>
    </source>
</evidence>
<evidence type="ECO:0000259" key="11">
    <source>
        <dbReference type="PROSITE" id="PS50903"/>
    </source>
</evidence>
<evidence type="ECO:0000313" key="13">
    <source>
        <dbReference type="Proteomes" id="UP000308489"/>
    </source>
</evidence>
<organism evidence="12 13">
    <name type="scientific">Hathewaya histolytica</name>
    <name type="common">Clostridium histolyticum</name>
    <dbReference type="NCBI Taxonomy" id="1498"/>
    <lineage>
        <taxon>Bacteria</taxon>
        <taxon>Bacillati</taxon>
        <taxon>Bacillota</taxon>
        <taxon>Clostridia</taxon>
        <taxon>Eubacteriales</taxon>
        <taxon>Clostridiaceae</taxon>
        <taxon>Hathewaya</taxon>
    </lineage>
</organism>
<keyword evidence="8" id="KW-0249">Electron transport</keyword>
<dbReference type="SUPFAM" id="SSF56281">
    <property type="entry name" value="Metallo-hydrolase/oxidoreductase"/>
    <property type="match status" value="1"/>
</dbReference>
<keyword evidence="5" id="KW-0813">Transport</keyword>
<dbReference type="InterPro" id="IPR029039">
    <property type="entry name" value="Flavoprotein-like_sf"/>
</dbReference>
<keyword evidence="9" id="KW-0408">Iron</keyword>
<comment type="similarity">
    <text evidence="4">In the N-terminal section; belongs to the zinc metallo-hydrolase group 3 family.</text>
</comment>
<dbReference type="InterPro" id="IPR001279">
    <property type="entry name" value="Metallo-B-lactamas"/>
</dbReference>
<dbReference type="GO" id="GO:0016651">
    <property type="term" value="F:oxidoreductase activity, acting on NAD(P)H"/>
    <property type="evidence" value="ECO:0007669"/>
    <property type="project" value="UniProtKB-ARBA"/>
</dbReference>
<keyword evidence="7" id="KW-0274">FAD</keyword>
<dbReference type="InterPro" id="IPR041575">
    <property type="entry name" value="Rubredoxin_C"/>
</dbReference>
<dbReference type="Pfam" id="PF07992">
    <property type="entry name" value="Pyr_redox_2"/>
    <property type="match status" value="1"/>
</dbReference>
<dbReference type="Proteomes" id="UP000308489">
    <property type="component" value="Chromosome 1"/>
</dbReference>
<dbReference type="Pfam" id="PF19583">
    <property type="entry name" value="ODP"/>
    <property type="match status" value="1"/>
</dbReference>
<dbReference type="AlphaFoldDB" id="A0A4U9QWH2"/>
<evidence type="ECO:0000256" key="6">
    <source>
        <dbReference type="ARBA" id="ARBA00022630"/>
    </source>
</evidence>
<dbReference type="KEGG" id="hhw:NCTC503_00298"/>
<dbReference type="CDD" id="cd07709">
    <property type="entry name" value="flavodiiron_proteins_MBL-fold"/>
    <property type="match status" value="1"/>
</dbReference>
<dbReference type="Gene3D" id="3.30.390.30">
    <property type="match status" value="1"/>
</dbReference>
<evidence type="ECO:0000256" key="9">
    <source>
        <dbReference type="ARBA" id="ARBA00023004"/>
    </source>
</evidence>
<feature type="domain" description="Rubredoxin-like" evidence="11">
    <location>
        <begin position="413"/>
        <end position="447"/>
    </location>
</feature>
<dbReference type="PANTHER" id="PTHR32145">
    <property type="entry name" value="DIFLAVIN FLAVOPROTEIN A 2-RELATED"/>
    <property type="match status" value="1"/>
</dbReference>
<dbReference type="EC" id="1.6.3.-" evidence="12"/>
<keyword evidence="6" id="KW-0285">Flavoprotein</keyword>